<evidence type="ECO:0000313" key="8">
    <source>
        <dbReference type="Proteomes" id="UP000092544"/>
    </source>
</evidence>
<evidence type="ECO:0000313" key="7">
    <source>
        <dbReference type="EMBL" id="SBS27440.1"/>
    </source>
</evidence>
<evidence type="ECO:0000256" key="3">
    <source>
        <dbReference type="ARBA" id="ARBA00022692"/>
    </source>
</evidence>
<reference evidence="7 8" key="1">
    <citation type="submission" date="2016-06" db="EMBL/GenBank/DDBJ databases">
        <authorList>
            <person name="Kjaerup R.B."/>
            <person name="Dalgaard T.S."/>
            <person name="Juul-Madsen H.R."/>
        </authorList>
    </citation>
    <scope>NUCLEOTIDE SEQUENCE [LARGE SCALE GENOMIC DNA]</scope>
    <source>
        <strain evidence="7 8">CECT 8886</strain>
    </source>
</reference>
<keyword evidence="5 6" id="KW-0472">Membrane</keyword>
<evidence type="ECO:0000256" key="2">
    <source>
        <dbReference type="ARBA" id="ARBA00022475"/>
    </source>
</evidence>
<dbReference type="Proteomes" id="UP000092544">
    <property type="component" value="Unassembled WGS sequence"/>
</dbReference>
<feature type="transmembrane region" description="Helical" evidence="6">
    <location>
        <begin position="112"/>
        <end position="133"/>
    </location>
</feature>
<feature type="transmembrane region" description="Helical" evidence="6">
    <location>
        <begin position="145"/>
        <end position="169"/>
    </location>
</feature>
<sequence>MTISVWLVFICLTTIQTGSPGPSTVNLINNAIRYGKFQAIFVLTGDVLAICIMGLISSAGIDIFFSQHPTLFGGLKILGAIYLIYLGFKSFTKKSVKLGDEANMRKEGFWKLWRQSFFIGISNPKAIIYFSALLPQFESHGTPNLQLFIILVLSSVLIKFATLSIYAFIAEYLSSRIKSPKAANTGNKLVGIFFMLFGSLLAASGIF</sequence>
<feature type="transmembrane region" description="Helical" evidence="6">
    <location>
        <begin position="40"/>
        <end position="65"/>
    </location>
</feature>
<feature type="transmembrane region" description="Helical" evidence="6">
    <location>
        <begin position="6"/>
        <end position="28"/>
    </location>
</feature>
<keyword evidence="3 6" id="KW-0812">Transmembrane</keyword>
<dbReference type="PIRSF" id="PIRSF006324">
    <property type="entry name" value="LeuE"/>
    <property type="match status" value="1"/>
</dbReference>
<dbReference type="Pfam" id="PF01810">
    <property type="entry name" value="LysE"/>
    <property type="match status" value="1"/>
</dbReference>
<dbReference type="GO" id="GO:0005886">
    <property type="term" value="C:plasma membrane"/>
    <property type="evidence" value="ECO:0007669"/>
    <property type="project" value="UniProtKB-SubCell"/>
</dbReference>
<dbReference type="GO" id="GO:0015171">
    <property type="term" value="F:amino acid transmembrane transporter activity"/>
    <property type="evidence" value="ECO:0007669"/>
    <property type="project" value="TreeGrafter"/>
</dbReference>
<name>A0A1A8T548_9GAMM</name>
<dbReference type="PANTHER" id="PTHR30086">
    <property type="entry name" value="ARGININE EXPORTER PROTEIN ARGO"/>
    <property type="match status" value="1"/>
</dbReference>
<comment type="subcellular location">
    <subcellularLocation>
        <location evidence="1">Cell membrane</location>
        <topology evidence="1">Multi-pass membrane protein</topology>
    </subcellularLocation>
</comment>
<keyword evidence="2" id="KW-1003">Cell membrane</keyword>
<feature type="transmembrane region" description="Helical" evidence="6">
    <location>
        <begin position="71"/>
        <end position="91"/>
    </location>
</feature>
<proteinExistence type="predicted"/>
<evidence type="ECO:0000256" key="5">
    <source>
        <dbReference type="ARBA" id="ARBA00023136"/>
    </source>
</evidence>
<dbReference type="PANTHER" id="PTHR30086:SF20">
    <property type="entry name" value="ARGININE EXPORTER PROTEIN ARGO-RELATED"/>
    <property type="match status" value="1"/>
</dbReference>
<accession>A0A1A8T548</accession>
<dbReference type="EMBL" id="FLOB01000002">
    <property type="protein sequence ID" value="SBS27440.1"/>
    <property type="molecule type" value="Genomic_DNA"/>
</dbReference>
<dbReference type="RefSeq" id="WP_067013095.1">
    <property type="nucleotide sequence ID" value="NZ_FLOB01000002.1"/>
</dbReference>
<gene>
    <name evidence="7" type="primary">rhtB_2</name>
    <name evidence="7" type="ORF">MSP8886_00849</name>
</gene>
<evidence type="ECO:0000256" key="6">
    <source>
        <dbReference type="SAM" id="Phobius"/>
    </source>
</evidence>
<protein>
    <submittedName>
        <fullName evidence="7">Homoserine/homoserine lactone efflux protein</fullName>
    </submittedName>
</protein>
<evidence type="ECO:0000256" key="4">
    <source>
        <dbReference type="ARBA" id="ARBA00022989"/>
    </source>
</evidence>
<dbReference type="OrthoDB" id="9804822at2"/>
<dbReference type="AlphaFoldDB" id="A0A1A8T548"/>
<evidence type="ECO:0000256" key="1">
    <source>
        <dbReference type="ARBA" id="ARBA00004651"/>
    </source>
</evidence>
<feature type="transmembrane region" description="Helical" evidence="6">
    <location>
        <begin position="189"/>
        <end position="206"/>
    </location>
</feature>
<keyword evidence="8" id="KW-1185">Reference proteome</keyword>
<dbReference type="STRING" id="1792290.MSP8886_00849"/>
<keyword evidence="4 6" id="KW-1133">Transmembrane helix</keyword>
<organism evidence="7 8">
    <name type="scientific">Marinomonas spartinae</name>
    <dbReference type="NCBI Taxonomy" id="1792290"/>
    <lineage>
        <taxon>Bacteria</taxon>
        <taxon>Pseudomonadati</taxon>
        <taxon>Pseudomonadota</taxon>
        <taxon>Gammaproteobacteria</taxon>
        <taxon>Oceanospirillales</taxon>
        <taxon>Oceanospirillaceae</taxon>
        <taxon>Marinomonas</taxon>
    </lineage>
</organism>
<dbReference type="InterPro" id="IPR001123">
    <property type="entry name" value="LeuE-type"/>
</dbReference>